<evidence type="ECO:0000259" key="9">
    <source>
        <dbReference type="PROSITE" id="PS50011"/>
    </source>
</evidence>
<dbReference type="Pfam" id="PF00023">
    <property type="entry name" value="Ank"/>
    <property type="match status" value="1"/>
</dbReference>
<feature type="domain" description="ZZ-type" evidence="10">
    <location>
        <begin position="1244"/>
        <end position="1296"/>
    </location>
</feature>
<evidence type="ECO:0008006" key="13">
    <source>
        <dbReference type="Google" id="ProtNLM"/>
    </source>
</evidence>
<dbReference type="PROSITE" id="PS00108">
    <property type="entry name" value="PROTEIN_KINASE_ST"/>
    <property type="match status" value="1"/>
</dbReference>
<keyword evidence="3 7" id="KW-0863">Zinc-finger</keyword>
<dbReference type="InterPro" id="IPR011009">
    <property type="entry name" value="Kinase-like_dom_sf"/>
</dbReference>
<evidence type="ECO:0000256" key="5">
    <source>
        <dbReference type="ARBA" id="ARBA00023043"/>
    </source>
</evidence>
<evidence type="ECO:0000256" key="6">
    <source>
        <dbReference type="PROSITE-ProRule" id="PRU00023"/>
    </source>
</evidence>
<dbReference type="SMART" id="SM00220">
    <property type="entry name" value="S_TKc"/>
    <property type="match status" value="1"/>
</dbReference>
<feature type="repeat" description="ANK" evidence="6">
    <location>
        <begin position="735"/>
        <end position="770"/>
    </location>
</feature>
<feature type="repeat" description="ANK" evidence="6">
    <location>
        <begin position="1053"/>
        <end position="1085"/>
    </location>
</feature>
<dbReference type="PROSITE" id="PS50297">
    <property type="entry name" value="ANK_REP_REGION"/>
    <property type="match status" value="3"/>
</dbReference>
<proteinExistence type="predicted"/>
<keyword evidence="2" id="KW-0677">Repeat</keyword>
<organism evidence="11 12">
    <name type="scientific">Endocarpon pusillum</name>
    <dbReference type="NCBI Taxonomy" id="364733"/>
    <lineage>
        <taxon>Eukaryota</taxon>
        <taxon>Fungi</taxon>
        <taxon>Dikarya</taxon>
        <taxon>Ascomycota</taxon>
        <taxon>Pezizomycotina</taxon>
        <taxon>Eurotiomycetes</taxon>
        <taxon>Chaetothyriomycetidae</taxon>
        <taxon>Verrucariales</taxon>
        <taxon>Verrucariaceae</taxon>
        <taxon>Endocarpon</taxon>
    </lineage>
</organism>
<feature type="repeat" description="ANK" evidence="6">
    <location>
        <begin position="702"/>
        <end position="734"/>
    </location>
</feature>
<keyword evidence="1" id="KW-0479">Metal-binding</keyword>
<evidence type="ECO:0000256" key="8">
    <source>
        <dbReference type="SAM" id="MobiDB-lite"/>
    </source>
</evidence>
<gene>
    <name evidence="11" type="ORF">GJ744_012016</name>
</gene>
<dbReference type="Proteomes" id="UP000606974">
    <property type="component" value="Unassembled WGS sequence"/>
</dbReference>
<dbReference type="SUPFAM" id="SSF57850">
    <property type="entry name" value="RING/U-box"/>
    <property type="match status" value="1"/>
</dbReference>
<dbReference type="PROSITE" id="PS50088">
    <property type="entry name" value="ANK_REPEAT"/>
    <property type="match status" value="4"/>
</dbReference>
<dbReference type="SUPFAM" id="SSF48403">
    <property type="entry name" value="Ankyrin repeat"/>
    <property type="match status" value="2"/>
</dbReference>
<dbReference type="OrthoDB" id="626167at2759"/>
<feature type="region of interest" description="Disordered" evidence="8">
    <location>
        <begin position="1"/>
        <end position="36"/>
    </location>
</feature>
<dbReference type="Pfam" id="PF00069">
    <property type="entry name" value="Pkinase"/>
    <property type="match status" value="1"/>
</dbReference>
<dbReference type="InterPro" id="IPR036770">
    <property type="entry name" value="Ankyrin_rpt-contain_sf"/>
</dbReference>
<sequence length="1357" mass="149220">MAFQVSGRPLTSVPASSEGTPTATLESSSKADTGEDAPFVPNVFDFVTLAGRAQRAIRSRIPPLLLGPQAVDRSVHIGDGASFAVSRGAIPKVEAREHKTQMGGLTIIATSGAPQQRRESLVYKTARIAFTDLGDPVIHDRRAMDSAMMEIYALGHAPLVEHPNIVDLLGLAWGSNPFEPTHRLPVIVLEHAEHGSLAALQEKEDLLPQARLSLCLDVAQGLDILHRCGIIHGDVKAENVLVFSHPEKKYIAKIADFGFSVVGEAAAVAMHLAGTRPWKAPETIGPVQRDQLKLTDVYSYGLFVWRTAVDSMNPFSVLLPAGLKADEFNAEVERIKQADELTRRCSLEHWYISYIKASRRWNAVSQFPMSLQQTTQLLQRCLSHMSSGSADSEEITQVFTYTFQAFSSHSLPTQQIETLLLMRAASDPFYGKVSAVLAQCLGKDPMSRYLGRAIEILQGKPVTPSISSNGEELLLRKSFDHHLLSWQQMRNLEPSVQTFVFQRFLARAQNDSKDMKVNPAECFMLASFYINGYGADINYDEAVRLILHAASWGHDIAKAYGYRICRAIKEEFLADDHMISNIWDMALAGSRMASQDLADLAPEKSSALRTILRDGLAGTGARFFEPGTSLLYGFSYGQWMDTFDNQQVLVQNFSRLNRIADYRINKRGDRILHIAASCGKCNAIETLLDSFSALDVNHVNDQGETPLLCACRAGQTEVVHLLLGRGADASIATPNKESPLHWLVSFGDADIEIVGGTLIASGADIRLRTTNSIAYSQFPSGIDVDHQPPGTPLSWAVHHDRPAIVRFLLDHAASAAICIDTAAPNPTPMQWAAYYHHAECLELMIEAMRKDKLGFTYTTFLESATRSADVFSMMLRHGSQYKVKLKETFDYLLKATIGATFGTGVGEFDHTLLYLALSEAHDAVVEYLLSPDVEAMLSTGAEQHNSQLSDPADKWSGRYGAFSREHINQPCGVDKRTPVLECVRWNRKTMFQLLVEHGADVRASARNPFTKAQMDWTALHIFAYAGHNTNVTLVTDLVAAGVPVEGRLTPDSTTETPLLVALENNAFNLASTLLSLGADINALSVSSGLMALEYPTTILGHVVASAAQHSTPRMRYLLSQCEASENLDFIVEPKRNISALHRAAWAYRGTYSRSPDSNDGQPMQREHYDMAVNRDIMYELLQRFHTPAQLDVKSGHLGRTALHHAVEAANPAAVELLLERGARTDIRDESDQSPAQLGEKVALHDGIKCDGCGVSPLRGIRWHCRSCPDHDVCDSCKKAGADSSEHLFEKMALKETVQQTAAARGVTLQSVAPNHSYGNGYGEAECMVRILDLLEAEDNSRTEGVGVVEELRGLRIE</sequence>
<evidence type="ECO:0000256" key="3">
    <source>
        <dbReference type="ARBA" id="ARBA00022771"/>
    </source>
</evidence>
<dbReference type="InterPro" id="IPR000719">
    <property type="entry name" value="Prot_kinase_dom"/>
</dbReference>
<keyword evidence="5 6" id="KW-0040">ANK repeat</keyword>
<dbReference type="SMART" id="SM00248">
    <property type="entry name" value="ANK"/>
    <property type="match status" value="10"/>
</dbReference>
<evidence type="ECO:0000313" key="11">
    <source>
        <dbReference type="EMBL" id="KAF7512913.1"/>
    </source>
</evidence>
<dbReference type="PANTHER" id="PTHR24198">
    <property type="entry name" value="ANKYRIN REPEAT AND PROTEIN KINASE DOMAIN-CONTAINING PROTEIN"/>
    <property type="match status" value="1"/>
</dbReference>
<dbReference type="GO" id="GO:0005524">
    <property type="term" value="F:ATP binding"/>
    <property type="evidence" value="ECO:0007669"/>
    <property type="project" value="InterPro"/>
</dbReference>
<dbReference type="CDD" id="cd02249">
    <property type="entry name" value="ZZ"/>
    <property type="match status" value="1"/>
</dbReference>
<evidence type="ECO:0000259" key="10">
    <source>
        <dbReference type="PROSITE" id="PS50135"/>
    </source>
</evidence>
<evidence type="ECO:0000256" key="2">
    <source>
        <dbReference type="ARBA" id="ARBA00022737"/>
    </source>
</evidence>
<feature type="compositionally biased region" description="Polar residues" evidence="8">
    <location>
        <begin position="13"/>
        <end position="31"/>
    </location>
</feature>
<keyword evidence="12" id="KW-1185">Reference proteome</keyword>
<keyword evidence="4" id="KW-0862">Zinc</keyword>
<dbReference type="InterPro" id="IPR000433">
    <property type="entry name" value="Znf_ZZ"/>
</dbReference>
<name>A0A8H7APL7_9EURO</name>
<accession>A0A8H7APL7</accession>
<reference evidence="11" key="1">
    <citation type="submission" date="2020-02" db="EMBL/GenBank/DDBJ databases">
        <authorList>
            <person name="Palmer J.M."/>
        </authorList>
    </citation>
    <scope>NUCLEOTIDE SEQUENCE</scope>
    <source>
        <strain evidence="11">EPUS1.4</strain>
        <tissue evidence="11">Thallus</tissue>
    </source>
</reference>
<dbReference type="Gene3D" id="1.25.40.20">
    <property type="entry name" value="Ankyrin repeat-containing domain"/>
    <property type="match status" value="4"/>
</dbReference>
<dbReference type="PROSITE" id="PS50135">
    <property type="entry name" value="ZF_ZZ_2"/>
    <property type="match status" value="1"/>
</dbReference>
<dbReference type="PROSITE" id="PS50011">
    <property type="entry name" value="PROTEIN_KINASE_DOM"/>
    <property type="match status" value="1"/>
</dbReference>
<evidence type="ECO:0000256" key="7">
    <source>
        <dbReference type="PROSITE-ProRule" id="PRU00228"/>
    </source>
</evidence>
<dbReference type="SMART" id="SM00291">
    <property type="entry name" value="ZnF_ZZ"/>
    <property type="match status" value="1"/>
</dbReference>
<evidence type="ECO:0000256" key="4">
    <source>
        <dbReference type="ARBA" id="ARBA00022833"/>
    </source>
</evidence>
<dbReference type="Gene3D" id="3.30.60.90">
    <property type="match status" value="1"/>
</dbReference>
<protein>
    <recommendedName>
        <fullName evidence="13">Protein kinase domain-containing protein</fullName>
    </recommendedName>
</protein>
<dbReference type="SUPFAM" id="SSF56112">
    <property type="entry name" value="Protein kinase-like (PK-like)"/>
    <property type="match status" value="1"/>
</dbReference>
<evidence type="ECO:0000256" key="1">
    <source>
        <dbReference type="ARBA" id="ARBA00022723"/>
    </source>
</evidence>
<dbReference type="Gene3D" id="1.10.510.10">
    <property type="entry name" value="Transferase(Phosphotransferase) domain 1"/>
    <property type="match status" value="1"/>
</dbReference>
<dbReference type="InterPro" id="IPR043145">
    <property type="entry name" value="Znf_ZZ_sf"/>
</dbReference>
<dbReference type="EMBL" id="JAACFV010000009">
    <property type="protein sequence ID" value="KAF7512913.1"/>
    <property type="molecule type" value="Genomic_DNA"/>
</dbReference>
<dbReference type="Pfam" id="PF12796">
    <property type="entry name" value="Ank_2"/>
    <property type="match status" value="1"/>
</dbReference>
<evidence type="ECO:0000313" key="12">
    <source>
        <dbReference type="Proteomes" id="UP000606974"/>
    </source>
</evidence>
<dbReference type="InterPro" id="IPR002110">
    <property type="entry name" value="Ankyrin_rpt"/>
</dbReference>
<comment type="caution">
    <text evidence="11">The sequence shown here is derived from an EMBL/GenBank/DDBJ whole genome shotgun (WGS) entry which is preliminary data.</text>
</comment>
<dbReference type="GO" id="GO:0004672">
    <property type="term" value="F:protein kinase activity"/>
    <property type="evidence" value="ECO:0007669"/>
    <property type="project" value="InterPro"/>
</dbReference>
<dbReference type="Pfam" id="PF00569">
    <property type="entry name" value="ZZ"/>
    <property type="match status" value="1"/>
</dbReference>
<feature type="domain" description="Protein kinase" evidence="9">
    <location>
        <begin position="71"/>
        <end position="466"/>
    </location>
</feature>
<dbReference type="PANTHER" id="PTHR24198:SF165">
    <property type="entry name" value="ANKYRIN REPEAT-CONTAINING PROTEIN-RELATED"/>
    <property type="match status" value="1"/>
</dbReference>
<dbReference type="GO" id="GO:0008270">
    <property type="term" value="F:zinc ion binding"/>
    <property type="evidence" value="ECO:0007669"/>
    <property type="project" value="UniProtKB-KW"/>
</dbReference>
<feature type="repeat" description="ANK" evidence="6">
    <location>
        <begin position="1197"/>
        <end position="1229"/>
    </location>
</feature>
<dbReference type="InterPro" id="IPR008271">
    <property type="entry name" value="Ser/Thr_kinase_AS"/>
</dbReference>